<dbReference type="RefSeq" id="WP_309861786.1">
    <property type="nucleotide sequence ID" value="NZ_JAVDQG010000001.1"/>
</dbReference>
<keyword evidence="2" id="KW-1185">Reference proteome</keyword>
<reference evidence="1 2" key="1">
    <citation type="submission" date="2023-07" db="EMBL/GenBank/DDBJ databases">
        <title>Genomic Encyclopedia of Type Strains, Phase IV (KMG-IV): sequencing the most valuable type-strain genomes for metagenomic binning, comparative biology and taxonomic classification.</title>
        <authorList>
            <person name="Goeker M."/>
        </authorList>
    </citation>
    <scope>NUCLEOTIDE SEQUENCE [LARGE SCALE GENOMIC DNA]</scope>
    <source>
        <strain evidence="1 2">DSM 45903</strain>
    </source>
</reference>
<proteinExistence type="predicted"/>
<comment type="caution">
    <text evidence="1">The sequence shown here is derived from an EMBL/GenBank/DDBJ whole genome shotgun (WGS) entry which is preliminary data.</text>
</comment>
<sequence>MSIRWPVAVTALVVALAVLFGGYTAYQWTQVDRPIEETVAQTPHVTLKKKEVSPDRISIRLETDSDFSLTRDYPSLREQLTTIAGGRLLEIELIDRPDDVLTQAWNEMLFGVKEGLANQQYSNIPEAVKTFTPSGAESQVAMDETHLYVEIKRGDARMYQILPLHKRESGVKDNG</sequence>
<evidence type="ECO:0000313" key="1">
    <source>
        <dbReference type="EMBL" id="MDR6224438.1"/>
    </source>
</evidence>
<name>A0ABU1II42_9BACL</name>
<protein>
    <submittedName>
        <fullName evidence="1">Uncharacterized protein</fullName>
    </submittedName>
</protein>
<gene>
    <name evidence="1" type="ORF">JOE21_000426</name>
</gene>
<evidence type="ECO:0000313" key="2">
    <source>
        <dbReference type="Proteomes" id="UP001185012"/>
    </source>
</evidence>
<dbReference type="Proteomes" id="UP001185012">
    <property type="component" value="Unassembled WGS sequence"/>
</dbReference>
<organism evidence="1 2">
    <name type="scientific">Desmospora profundinema</name>
    <dbReference type="NCBI Taxonomy" id="1571184"/>
    <lineage>
        <taxon>Bacteria</taxon>
        <taxon>Bacillati</taxon>
        <taxon>Bacillota</taxon>
        <taxon>Bacilli</taxon>
        <taxon>Bacillales</taxon>
        <taxon>Thermoactinomycetaceae</taxon>
        <taxon>Desmospora</taxon>
    </lineage>
</organism>
<dbReference type="EMBL" id="JAVDQG010000001">
    <property type="protein sequence ID" value="MDR6224438.1"/>
    <property type="molecule type" value="Genomic_DNA"/>
</dbReference>
<accession>A0ABU1II42</accession>